<accession>A0A1R1RK58</accession>
<evidence type="ECO:0000256" key="1">
    <source>
        <dbReference type="SAM" id="Phobius"/>
    </source>
</evidence>
<feature type="transmembrane region" description="Helical" evidence="1">
    <location>
        <begin position="7"/>
        <end position="26"/>
    </location>
</feature>
<dbReference type="AlphaFoldDB" id="A0A1R1RK58"/>
<gene>
    <name evidence="2" type="ORF">BW143_13160</name>
</gene>
<feature type="transmembrane region" description="Helical" evidence="1">
    <location>
        <begin position="32"/>
        <end position="52"/>
    </location>
</feature>
<organism evidence="2 3">
    <name type="scientific">Bacillus swezeyi</name>
    <dbReference type="NCBI Taxonomy" id="1925020"/>
    <lineage>
        <taxon>Bacteria</taxon>
        <taxon>Bacillati</taxon>
        <taxon>Bacillota</taxon>
        <taxon>Bacilli</taxon>
        <taxon>Bacillales</taxon>
        <taxon>Bacillaceae</taxon>
        <taxon>Bacillus</taxon>
    </lineage>
</organism>
<reference evidence="2 3" key="1">
    <citation type="submission" date="2017-01" db="EMBL/GenBank/DDBJ databases">
        <title>Bacillus phylogenomics.</title>
        <authorList>
            <person name="Dunlap C."/>
        </authorList>
    </citation>
    <scope>NUCLEOTIDE SEQUENCE [LARGE SCALE GENOMIC DNA]</scope>
    <source>
        <strain evidence="2 3">NRRL B-41282</strain>
    </source>
</reference>
<sequence length="88" mass="10097">MFFSCLFIYHLRFLAYLWLIFITSILNTAHFFNNSFMAGAVIFAGSGLFFAISHHVFASIESSLMNRIAGCTAFFLVLLIHFYIIPLF</sequence>
<dbReference type="EMBL" id="MTJL01000024">
    <property type="protein sequence ID" value="OMI04805.1"/>
    <property type="molecule type" value="Genomic_DNA"/>
</dbReference>
<proteinExistence type="predicted"/>
<feature type="transmembrane region" description="Helical" evidence="1">
    <location>
        <begin position="64"/>
        <end position="85"/>
    </location>
</feature>
<name>A0A1R1RK58_9BACI</name>
<accession>A0A1R1QJH2</accession>
<dbReference type="Proteomes" id="UP000187367">
    <property type="component" value="Unassembled WGS sequence"/>
</dbReference>
<keyword evidence="3" id="KW-1185">Reference proteome</keyword>
<evidence type="ECO:0000313" key="2">
    <source>
        <dbReference type="EMBL" id="OMI04805.1"/>
    </source>
</evidence>
<comment type="caution">
    <text evidence="2">The sequence shown here is derived from an EMBL/GenBank/DDBJ whole genome shotgun (WGS) entry which is preliminary data.</text>
</comment>
<keyword evidence="1" id="KW-1133">Transmembrane helix</keyword>
<keyword evidence="1" id="KW-0472">Membrane</keyword>
<evidence type="ECO:0000313" key="3">
    <source>
        <dbReference type="Proteomes" id="UP000187367"/>
    </source>
</evidence>
<keyword evidence="1" id="KW-0812">Transmembrane</keyword>
<protein>
    <submittedName>
        <fullName evidence="2">Uncharacterized protein</fullName>
    </submittedName>
</protein>